<accession>A0ABS5L7S4</accession>
<reference evidence="1 2" key="1">
    <citation type="submission" date="2020-02" db="EMBL/GenBank/DDBJ databases">
        <title>Acidophilic actinobacteria isolated from forest soil.</title>
        <authorList>
            <person name="Golinska P."/>
        </authorList>
    </citation>
    <scope>NUCLEOTIDE SEQUENCE [LARGE SCALE GENOMIC DNA]</scope>
    <source>
        <strain evidence="1 2">NL8</strain>
    </source>
</reference>
<name>A0ABS5L7S4_9ACTN</name>
<sequence length="101" mass="11213">MVVDSWSVHPDFWECRPEVDYKRAYARARWLGSVLEDLAGLPAAPEGLRLSVELYGPVWTVLDDGTAIAWIGADPDDAELWAELGPDEYVPLSLDGLWAVV</sequence>
<comment type="caution">
    <text evidence="1">The sequence shown here is derived from an EMBL/GenBank/DDBJ whole genome shotgun (WGS) entry which is preliminary data.</text>
</comment>
<gene>
    <name evidence="1" type="ORF">KGQ19_46725</name>
</gene>
<evidence type="ECO:0000313" key="1">
    <source>
        <dbReference type="EMBL" id="MBS2554376.1"/>
    </source>
</evidence>
<keyword evidence="2" id="KW-1185">Reference proteome</keyword>
<evidence type="ECO:0000313" key="2">
    <source>
        <dbReference type="Proteomes" id="UP000730482"/>
    </source>
</evidence>
<organism evidence="1 2">
    <name type="scientific">Catenulispora pinistramenti</name>
    <dbReference type="NCBI Taxonomy" id="2705254"/>
    <lineage>
        <taxon>Bacteria</taxon>
        <taxon>Bacillati</taxon>
        <taxon>Actinomycetota</taxon>
        <taxon>Actinomycetes</taxon>
        <taxon>Catenulisporales</taxon>
        <taxon>Catenulisporaceae</taxon>
        <taxon>Catenulispora</taxon>
    </lineage>
</organism>
<dbReference type="Proteomes" id="UP000730482">
    <property type="component" value="Unassembled WGS sequence"/>
</dbReference>
<dbReference type="EMBL" id="JAAFYZ010000363">
    <property type="protein sequence ID" value="MBS2554376.1"/>
    <property type="molecule type" value="Genomic_DNA"/>
</dbReference>
<proteinExistence type="predicted"/>
<protein>
    <submittedName>
        <fullName evidence="1">Uncharacterized protein</fullName>
    </submittedName>
</protein>